<dbReference type="EMBL" id="CP013652">
    <property type="protein sequence ID" value="ALS23622.1"/>
    <property type="molecule type" value="Genomic_DNA"/>
</dbReference>
<dbReference type="RefSeq" id="WP_054817460.1">
    <property type="nucleotide sequence ID" value="NZ_CP013652.1"/>
</dbReference>
<dbReference type="Gene3D" id="3.10.20.300">
    <property type="entry name" value="mk0293 like domain"/>
    <property type="match status" value="1"/>
</dbReference>
<evidence type="ECO:0000313" key="3">
    <source>
        <dbReference type="Proteomes" id="UP000061660"/>
    </source>
</evidence>
<dbReference type="InterPro" id="IPR002822">
    <property type="entry name" value="Ni_insertion"/>
</dbReference>
<sequence>MAFEHREEHLDERMLILQANIDDMNPEYCSYITDLLFEQGANDVYWIPIIMKKGRPGVMLNVLTDESQAEKMETVIFRETTTLGLRYVRASVHRLGRTFHAVDTPWGIIHVKAGFHQGELVQFAPEFKECEHAAKTYGIPLKTVYDEVRRRFMERTGEEGKA</sequence>
<reference evidence="3" key="1">
    <citation type="submission" date="2015-12" db="EMBL/GenBank/DDBJ databases">
        <title>Complete genome sequences of two moderately thermophilic Paenibacillus species.</title>
        <authorList>
            <person name="Butler R.III."/>
            <person name="Wang J."/>
            <person name="Stark B.C."/>
            <person name="Pombert J.-F."/>
        </authorList>
    </citation>
    <scope>NUCLEOTIDE SEQUENCE [LARGE SCALE GENOMIC DNA]</scope>
    <source>
        <strain evidence="3">32O-Y</strain>
    </source>
</reference>
<dbReference type="PATRIC" id="fig|162209.4.peg.3483"/>
<dbReference type="Proteomes" id="UP000061660">
    <property type="component" value="Chromosome"/>
</dbReference>
<dbReference type="OrthoDB" id="9765625at2"/>
<name>A0A0U2VSD4_9BACL</name>
<dbReference type="STRING" id="162209.IJ22_32610"/>
<reference evidence="2 3" key="2">
    <citation type="journal article" date="2016" name="Genome Announc.">
        <title>Complete Genome Sequences of Two Interactive Moderate Thermophiles, Paenibacillus napthalenovorans 32O-Y and Paenibacillus sp. 32O-W.</title>
        <authorList>
            <person name="Butler R.R.III."/>
            <person name="Wang J."/>
            <person name="Stark B.C."/>
            <person name="Pombert J.F."/>
        </authorList>
    </citation>
    <scope>NUCLEOTIDE SEQUENCE [LARGE SCALE GENOMIC DNA]</scope>
    <source>
        <strain evidence="2 3">32O-Y</strain>
    </source>
</reference>
<dbReference type="Pfam" id="PF01969">
    <property type="entry name" value="Ni_insertion"/>
    <property type="match status" value="1"/>
</dbReference>
<evidence type="ECO:0000256" key="1">
    <source>
        <dbReference type="ARBA" id="ARBA00022596"/>
    </source>
</evidence>
<accession>A0A0U2VSD4</accession>
<evidence type="ECO:0000313" key="2">
    <source>
        <dbReference type="EMBL" id="ALS23622.1"/>
    </source>
</evidence>
<dbReference type="KEGG" id="pnp:IJ22_32610"/>
<dbReference type="AlphaFoldDB" id="A0A0U2VSD4"/>
<gene>
    <name evidence="2" type="ORF">IJ22_32610</name>
</gene>
<evidence type="ECO:0008006" key="4">
    <source>
        <dbReference type="Google" id="ProtNLM"/>
    </source>
</evidence>
<organism evidence="2 3">
    <name type="scientific">Paenibacillus naphthalenovorans</name>
    <dbReference type="NCBI Taxonomy" id="162209"/>
    <lineage>
        <taxon>Bacteria</taxon>
        <taxon>Bacillati</taxon>
        <taxon>Bacillota</taxon>
        <taxon>Bacilli</taxon>
        <taxon>Bacillales</taxon>
        <taxon>Paenibacillaceae</taxon>
        <taxon>Paenibacillus</taxon>
    </lineage>
</organism>
<proteinExistence type="predicted"/>
<dbReference type="PANTHER" id="PTHR36566:SF1">
    <property type="entry name" value="PYRIDINIUM-3,5-BISTHIOCARBOXYLIC ACID MONONUCLEOTIDE NICKEL INSERTION PROTEIN"/>
    <property type="match status" value="1"/>
</dbReference>
<dbReference type="Gene3D" id="3.30.70.1380">
    <property type="entry name" value="Transcriptional regulatory protein pf0864 domain like"/>
    <property type="match status" value="1"/>
</dbReference>
<protein>
    <recommendedName>
        <fullName evidence="4">DUF111 domain-containing protein</fullName>
    </recommendedName>
</protein>
<keyword evidence="3" id="KW-1185">Reference proteome</keyword>
<dbReference type="PANTHER" id="PTHR36566">
    <property type="entry name" value="NICKEL INSERTION PROTEIN-RELATED"/>
    <property type="match status" value="1"/>
</dbReference>
<keyword evidence="1" id="KW-0533">Nickel</keyword>